<dbReference type="Proteomes" id="UP001057452">
    <property type="component" value="Chromosome 11"/>
</dbReference>
<feature type="non-terminal residue" evidence="1">
    <location>
        <position position="1"/>
    </location>
</feature>
<dbReference type="EMBL" id="CM043795">
    <property type="protein sequence ID" value="KAI4818314.1"/>
    <property type="molecule type" value="Genomic_DNA"/>
</dbReference>
<comment type="caution">
    <text evidence="1">The sequence shown here is derived from an EMBL/GenBank/DDBJ whole genome shotgun (WGS) entry which is preliminary data.</text>
</comment>
<evidence type="ECO:0000313" key="1">
    <source>
        <dbReference type="EMBL" id="KAI4818314.1"/>
    </source>
</evidence>
<reference evidence="1" key="1">
    <citation type="submission" date="2022-05" db="EMBL/GenBank/DDBJ databases">
        <title>Chromosome-level genome of Chaenocephalus aceratus.</title>
        <authorList>
            <person name="Park H."/>
        </authorList>
    </citation>
    <scope>NUCLEOTIDE SEQUENCE</scope>
    <source>
        <strain evidence="1">KU_202001</strain>
    </source>
</reference>
<protein>
    <submittedName>
        <fullName evidence="1">Uncharacterized protein</fullName>
    </submittedName>
</protein>
<proteinExistence type="predicted"/>
<organism evidence="1 2">
    <name type="scientific">Chaenocephalus aceratus</name>
    <name type="common">Blackfin icefish</name>
    <name type="synonym">Chaenichthys aceratus</name>
    <dbReference type="NCBI Taxonomy" id="36190"/>
    <lineage>
        <taxon>Eukaryota</taxon>
        <taxon>Metazoa</taxon>
        <taxon>Chordata</taxon>
        <taxon>Craniata</taxon>
        <taxon>Vertebrata</taxon>
        <taxon>Euteleostomi</taxon>
        <taxon>Actinopterygii</taxon>
        <taxon>Neopterygii</taxon>
        <taxon>Teleostei</taxon>
        <taxon>Neoteleostei</taxon>
        <taxon>Acanthomorphata</taxon>
        <taxon>Eupercaria</taxon>
        <taxon>Perciformes</taxon>
        <taxon>Notothenioidei</taxon>
        <taxon>Channichthyidae</taxon>
        <taxon>Chaenocephalus</taxon>
    </lineage>
</organism>
<name>A0ACB9WWH5_CHAAC</name>
<evidence type="ECO:0000313" key="2">
    <source>
        <dbReference type="Proteomes" id="UP001057452"/>
    </source>
</evidence>
<feature type="non-terminal residue" evidence="1">
    <location>
        <position position="70"/>
    </location>
</feature>
<gene>
    <name evidence="1" type="ORF">KUCAC02_011658</name>
</gene>
<sequence>MNKREQREGIPFHHSIIERKAWRDVPSHTPLAFPSPEMYSVFPDWQLQGKCSGGIHWHRMRGAGRGGGEK</sequence>
<accession>A0ACB9WWH5</accession>
<keyword evidence="2" id="KW-1185">Reference proteome</keyword>